<reference evidence="3" key="2">
    <citation type="submission" date="2011-02" db="EMBL/GenBank/DDBJ databases">
        <title>The complete genome of Syntrophobotulus glycolicus DSM 8271.</title>
        <authorList>
            <person name="Lucas S."/>
            <person name="Copeland A."/>
            <person name="Lapidus A."/>
            <person name="Bruce D."/>
            <person name="Goodwin L."/>
            <person name="Pitluck S."/>
            <person name="Kyrpides N."/>
            <person name="Mavromatis K."/>
            <person name="Pagani I."/>
            <person name="Ivanova N."/>
            <person name="Mikhailova N."/>
            <person name="Chertkov O."/>
            <person name="Held B."/>
            <person name="Detter J.C."/>
            <person name="Tapia R."/>
            <person name="Han C."/>
            <person name="Land M."/>
            <person name="Hauser L."/>
            <person name="Markowitz V."/>
            <person name="Cheng J.-F."/>
            <person name="Hugenholtz P."/>
            <person name="Woyke T."/>
            <person name="Wu D."/>
            <person name="Spring S."/>
            <person name="Schroeder M."/>
            <person name="Brambilla E."/>
            <person name="Klenk H.-P."/>
            <person name="Eisen J.A."/>
        </authorList>
    </citation>
    <scope>NUCLEOTIDE SEQUENCE [LARGE SCALE GENOMIC DNA]</scope>
    <source>
        <strain evidence="3">DSM 8271 / FlGlyR</strain>
    </source>
</reference>
<gene>
    <name evidence="2" type="ordered locus">Sgly_3360</name>
</gene>
<protein>
    <recommendedName>
        <fullName evidence="4">DUF4446 domain-containing protein</fullName>
    </recommendedName>
</protein>
<evidence type="ECO:0000313" key="3">
    <source>
        <dbReference type="Proteomes" id="UP000007488"/>
    </source>
</evidence>
<dbReference type="Proteomes" id="UP000007488">
    <property type="component" value="Chromosome"/>
</dbReference>
<dbReference type="EMBL" id="CP002547">
    <property type="protein sequence ID" value="ADY57622.1"/>
    <property type="molecule type" value="Genomic_DNA"/>
</dbReference>
<evidence type="ECO:0008006" key="4">
    <source>
        <dbReference type="Google" id="ProtNLM"/>
    </source>
</evidence>
<keyword evidence="1" id="KW-0472">Membrane</keyword>
<dbReference type="HOGENOM" id="CLU_101313_0_0_9"/>
<accession>F0T2Y5</accession>
<feature type="transmembrane region" description="Helical" evidence="1">
    <location>
        <begin position="6"/>
        <end position="31"/>
    </location>
</feature>
<reference evidence="2 3" key="1">
    <citation type="journal article" date="2011" name="Stand. Genomic Sci.">
        <title>Complete genome sequence of Syntrophobotulus glycolicus type strain (FlGlyR).</title>
        <authorList>
            <person name="Han C."/>
            <person name="Mwirichia R."/>
            <person name="Chertkov O."/>
            <person name="Held B."/>
            <person name="Lapidus A."/>
            <person name="Nolan M."/>
            <person name="Lucas S."/>
            <person name="Hammon N."/>
            <person name="Deshpande S."/>
            <person name="Cheng J.F."/>
            <person name="Tapia R."/>
            <person name="Goodwin L."/>
            <person name="Pitluck S."/>
            <person name="Huntemann M."/>
            <person name="Liolios K."/>
            <person name="Ivanova N."/>
            <person name="Pagani I."/>
            <person name="Mavromatis K."/>
            <person name="Ovchinikova G."/>
            <person name="Pati A."/>
            <person name="Chen A."/>
            <person name="Palaniappan K."/>
            <person name="Land M."/>
            <person name="Hauser L."/>
            <person name="Brambilla E.M."/>
            <person name="Rohde M."/>
            <person name="Spring S."/>
            <person name="Sikorski J."/>
            <person name="Goker M."/>
            <person name="Woyke T."/>
            <person name="Bristow J."/>
            <person name="Eisen J.A."/>
            <person name="Markowitz V."/>
            <person name="Hugenholtz P."/>
            <person name="Kyrpides N.C."/>
            <person name="Klenk H.P."/>
            <person name="Detter J.C."/>
        </authorList>
    </citation>
    <scope>NUCLEOTIDE SEQUENCE [LARGE SCALE GENOMIC DNA]</scope>
    <source>
        <strain evidence="3">DSM 8271 / FlGlyR</strain>
    </source>
</reference>
<keyword evidence="1" id="KW-0812">Transmembrane</keyword>
<proteinExistence type="predicted"/>
<dbReference type="InterPro" id="IPR027981">
    <property type="entry name" value="DUF4446"/>
</dbReference>
<organism evidence="2 3">
    <name type="scientific">Syntrophobotulus glycolicus (strain DSM 8271 / FlGlyR)</name>
    <dbReference type="NCBI Taxonomy" id="645991"/>
    <lineage>
        <taxon>Bacteria</taxon>
        <taxon>Bacillati</taxon>
        <taxon>Bacillota</taxon>
        <taxon>Clostridia</taxon>
        <taxon>Eubacteriales</taxon>
        <taxon>Desulfitobacteriaceae</taxon>
        <taxon>Syntrophobotulus</taxon>
    </lineage>
</organism>
<evidence type="ECO:0000256" key="1">
    <source>
        <dbReference type="SAM" id="Phobius"/>
    </source>
</evidence>
<sequence length="166" mass="18461">MLQTDLSSLMLFVSGAAILLAMIAIIINILLRSKMRKFQDAYISLQKMVSGNDLEQLLQANLNEVRKISELTSKHEKRLGAAEDKLRQGVDGIGVVRFNSFENMGSDLSFSVALLNQEGTGLILTGIHSREECRIYAKAIEQGQTKAKMMDEEKEAVQLAMETIKI</sequence>
<keyword evidence="1" id="KW-1133">Transmembrane helix</keyword>
<dbReference type="RefSeq" id="WP_013626347.1">
    <property type="nucleotide sequence ID" value="NC_015172.1"/>
</dbReference>
<dbReference type="Pfam" id="PF14584">
    <property type="entry name" value="DUF4446"/>
    <property type="match status" value="1"/>
</dbReference>
<keyword evidence="3" id="KW-1185">Reference proteome</keyword>
<dbReference type="eggNOG" id="COG1196">
    <property type="taxonomic scope" value="Bacteria"/>
</dbReference>
<evidence type="ECO:0000313" key="2">
    <source>
        <dbReference type="EMBL" id="ADY57622.1"/>
    </source>
</evidence>
<name>F0T2Y5_SYNGF</name>
<dbReference type="KEGG" id="sgy:Sgly_3360"/>
<dbReference type="STRING" id="645991.Sgly_3360"/>
<dbReference type="AlphaFoldDB" id="F0T2Y5"/>